<dbReference type="AlphaFoldDB" id="A0A6P1DST8"/>
<protein>
    <submittedName>
        <fullName evidence="1">Uncharacterized protein</fullName>
    </submittedName>
</protein>
<gene>
    <name evidence="1" type="ORF">G3480_11240</name>
</gene>
<evidence type="ECO:0000313" key="1">
    <source>
        <dbReference type="EMBL" id="NEX20879.1"/>
    </source>
</evidence>
<comment type="caution">
    <text evidence="1">The sequence shown here is derived from an EMBL/GenBank/DDBJ whole genome shotgun (WGS) entry which is preliminary data.</text>
</comment>
<dbReference type="EMBL" id="JAAIJR010000039">
    <property type="protein sequence ID" value="NEX20879.1"/>
    <property type="molecule type" value="Genomic_DNA"/>
</dbReference>
<organism evidence="1 2">
    <name type="scientific">Thiorhodococcus mannitoliphagus</name>
    <dbReference type="NCBI Taxonomy" id="329406"/>
    <lineage>
        <taxon>Bacteria</taxon>
        <taxon>Pseudomonadati</taxon>
        <taxon>Pseudomonadota</taxon>
        <taxon>Gammaproteobacteria</taxon>
        <taxon>Chromatiales</taxon>
        <taxon>Chromatiaceae</taxon>
        <taxon>Thiorhodococcus</taxon>
    </lineage>
</organism>
<dbReference type="Proteomes" id="UP000471640">
    <property type="component" value="Unassembled WGS sequence"/>
</dbReference>
<keyword evidence="2" id="KW-1185">Reference proteome</keyword>
<proteinExistence type="predicted"/>
<reference evidence="1 2" key="2">
    <citation type="submission" date="2020-02" db="EMBL/GenBank/DDBJ databases">
        <title>Genome sequences of Thiorhodococcus mannitoliphagus and Thiorhodococcus minor, purple sulfur photosynthetic bacteria in the gammaproteobacterial family, Chromatiaceae.</title>
        <authorList>
            <person name="Aviles F.A."/>
            <person name="Meyer T.E."/>
            <person name="Kyndt J.A."/>
        </authorList>
    </citation>
    <scope>NUCLEOTIDE SEQUENCE [LARGE SCALE GENOMIC DNA]</scope>
    <source>
        <strain evidence="1 2">DSM 18266</strain>
    </source>
</reference>
<name>A0A6P1DST8_9GAMM</name>
<evidence type="ECO:0000313" key="2">
    <source>
        <dbReference type="Proteomes" id="UP000471640"/>
    </source>
</evidence>
<accession>A0A6P1DST8</accession>
<sequence>MDSAAKGVETAQDIGLYLPLEFAEPVGDLRTLVRLGPRLELQRWLLAIPMRAEVRLLCAALR</sequence>
<reference evidence="2" key="1">
    <citation type="journal article" date="2020" name="Microbiol. Resour. Announc.">
        <title>Draft Genome Sequences of Thiorhodococcus mannitoliphagus and Thiorhodococcus minor, Purple Sulfur Photosynthetic Bacteria in the Gammaproteobacterial Family Chromatiaceae.</title>
        <authorList>
            <person name="Aviles F.A."/>
            <person name="Meyer T.E."/>
            <person name="Kyndt J.A."/>
        </authorList>
    </citation>
    <scope>NUCLEOTIDE SEQUENCE [LARGE SCALE GENOMIC DNA]</scope>
    <source>
        <strain evidence="2">DSM 18266</strain>
    </source>
</reference>